<dbReference type="Pfam" id="PF20506">
    <property type="entry name" value="DUF6732"/>
    <property type="match status" value="1"/>
</dbReference>
<evidence type="ECO:0000256" key="1">
    <source>
        <dbReference type="SAM" id="Phobius"/>
    </source>
</evidence>
<dbReference type="Proteomes" id="UP001265259">
    <property type="component" value="Unassembled WGS sequence"/>
</dbReference>
<reference evidence="3 4" key="1">
    <citation type="submission" date="2023-09" db="EMBL/GenBank/DDBJ databases">
        <authorList>
            <person name="Rey-Velasco X."/>
        </authorList>
    </citation>
    <scope>NUCLEOTIDE SEQUENCE [LARGE SCALE GENOMIC DNA]</scope>
    <source>
        <strain evidence="3 4">F158</strain>
    </source>
</reference>
<dbReference type="EMBL" id="JAVRHL010000001">
    <property type="protein sequence ID" value="MDT0681340.1"/>
    <property type="molecule type" value="Genomic_DNA"/>
</dbReference>
<sequence>MIRTTLALPAALLLPTAATAHPGHVAETAAGHDHWVAGAAIGIAIVLFALGIWREVKGRRANAAKASRKTADNQGA</sequence>
<keyword evidence="1" id="KW-1133">Transmembrane helix</keyword>
<proteinExistence type="predicted"/>
<feature type="signal peptide" evidence="2">
    <location>
        <begin position="1"/>
        <end position="20"/>
    </location>
</feature>
<feature type="chain" id="PRO_5046785888" evidence="2">
    <location>
        <begin position="21"/>
        <end position="76"/>
    </location>
</feature>
<gene>
    <name evidence="3" type="ORF">RM543_01485</name>
</gene>
<dbReference type="RefSeq" id="WP_311688945.1">
    <property type="nucleotide sequence ID" value="NZ_JAVRHL010000001.1"/>
</dbReference>
<feature type="transmembrane region" description="Helical" evidence="1">
    <location>
        <begin position="35"/>
        <end position="53"/>
    </location>
</feature>
<name>A0ABU3DC99_9RHOB</name>
<evidence type="ECO:0000313" key="4">
    <source>
        <dbReference type="Proteomes" id="UP001265259"/>
    </source>
</evidence>
<dbReference type="InterPro" id="IPR046619">
    <property type="entry name" value="DUF6732"/>
</dbReference>
<keyword evidence="1" id="KW-0812">Transmembrane</keyword>
<keyword evidence="1" id="KW-0472">Membrane</keyword>
<comment type="caution">
    <text evidence="3">The sequence shown here is derived from an EMBL/GenBank/DDBJ whole genome shotgun (WGS) entry which is preliminary data.</text>
</comment>
<keyword evidence="4" id="KW-1185">Reference proteome</keyword>
<protein>
    <submittedName>
        <fullName evidence="3">DUF6732 family protein</fullName>
    </submittedName>
</protein>
<keyword evidence="2" id="KW-0732">Signal</keyword>
<evidence type="ECO:0000313" key="3">
    <source>
        <dbReference type="EMBL" id="MDT0681340.1"/>
    </source>
</evidence>
<organism evidence="3 4">
    <name type="scientific">Tropicimonas omnivorans</name>
    <dbReference type="NCBI Taxonomy" id="3075590"/>
    <lineage>
        <taxon>Bacteria</taxon>
        <taxon>Pseudomonadati</taxon>
        <taxon>Pseudomonadota</taxon>
        <taxon>Alphaproteobacteria</taxon>
        <taxon>Rhodobacterales</taxon>
        <taxon>Roseobacteraceae</taxon>
        <taxon>Tropicimonas</taxon>
    </lineage>
</organism>
<evidence type="ECO:0000256" key="2">
    <source>
        <dbReference type="SAM" id="SignalP"/>
    </source>
</evidence>
<accession>A0ABU3DC99</accession>